<evidence type="ECO:0000313" key="2">
    <source>
        <dbReference type="Proteomes" id="UP000237271"/>
    </source>
</evidence>
<dbReference type="AlphaFoldDB" id="A0A2P4YLD4"/>
<evidence type="ECO:0008006" key="3">
    <source>
        <dbReference type="Google" id="ProtNLM"/>
    </source>
</evidence>
<accession>A0A2P4YLD4</accession>
<reference evidence="1 2" key="1">
    <citation type="journal article" date="2017" name="Genome Biol. Evol.">
        <title>Phytophthora megakarya and P. palmivora, closely related causal agents of cacao black pod rot, underwent increases in genome sizes and gene numbers by different mechanisms.</title>
        <authorList>
            <person name="Ali S.S."/>
            <person name="Shao J."/>
            <person name="Lary D.J."/>
            <person name="Kronmiller B."/>
            <person name="Shen D."/>
            <person name="Strem M.D."/>
            <person name="Amoako-Attah I."/>
            <person name="Akrofi A.Y."/>
            <person name="Begoude B.A."/>
            <person name="Ten Hoopen G.M."/>
            <person name="Coulibaly K."/>
            <person name="Kebe B.I."/>
            <person name="Melnick R.L."/>
            <person name="Guiltinan M.J."/>
            <person name="Tyler B.M."/>
            <person name="Meinhardt L.W."/>
            <person name="Bailey B.A."/>
        </authorList>
    </citation>
    <scope>NUCLEOTIDE SEQUENCE [LARGE SCALE GENOMIC DNA]</scope>
    <source>
        <strain evidence="2">sbr112.9</strain>
    </source>
</reference>
<name>A0A2P4YLD4_9STRA</name>
<evidence type="ECO:0000313" key="1">
    <source>
        <dbReference type="EMBL" id="POM78620.1"/>
    </source>
</evidence>
<dbReference type="EMBL" id="NCKW01001953">
    <property type="protein sequence ID" value="POM78620.1"/>
    <property type="molecule type" value="Genomic_DNA"/>
</dbReference>
<dbReference type="Proteomes" id="UP000237271">
    <property type="component" value="Unassembled WGS sequence"/>
</dbReference>
<sequence length="97" mass="10951">MGAECRFGTSASSSARLVTALLWPNVILPYLLKLKKFPALTTISDILKKVSDTTNEAYGEGKRRKPLRVTSKVLEQRLWAWIMQVEAQNVCLSRELN</sequence>
<keyword evidence="2" id="KW-1185">Reference proteome</keyword>
<protein>
    <recommendedName>
        <fullName evidence="3">HTH CENPB-type domain-containing protein</fullName>
    </recommendedName>
</protein>
<gene>
    <name evidence="1" type="ORF">PHPALM_3834</name>
</gene>
<organism evidence="1 2">
    <name type="scientific">Phytophthora palmivora</name>
    <dbReference type="NCBI Taxonomy" id="4796"/>
    <lineage>
        <taxon>Eukaryota</taxon>
        <taxon>Sar</taxon>
        <taxon>Stramenopiles</taxon>
        <taxon>Oomycota</taxon>
        <taxon>Peronosporomycetes</taxon>
        <taxon>Peronosporales</taxon>
        <taxon>Peronosporaceae</taxon>
        <taxon>Phytophthora</taxon>
    </lineage>
</organism>
<comment type="caution">
    <text evidence="1">The sequence shown here is derived from an EMBL/GenBank/DDBJ whole genome shotgun (WGS) entry which is preliminary data.</text>
</comment>
<dbReference type="OrthoDB" id="109172at2759"/>
<proteinExistence type="predicted"/>